<dbReference type="EMBL" id="OBEA01000002">
    <property type="protein sequence ID" value="SNY47417.1"/>
    <property type="molecule type" value="Genomic_DNA"/>
</dbReference>
<keyword evidence="6" id="KW-1185">Reference proteome</keyword>
<sequence>MTRRRLAAAGLLLGLALAASALTTAALMAQVAGSLAPERSLRPVARGQMLRGVVLPAEVFVQRDVALEVAQQVLSEARNPQQVETVGLSRYAPDSSTTPTRSLRPKLRPATVVQLARAVEARRRQGAVCGDLSIQGVEIGAVPSQTQGCGIDQAVRIRSVSGVSLSTHAVMDCKTAQALKSWIDRGLSPAVRRYGGGVRELRVVAHYACRPRNNRKGARISEHGKGRAIDIAAIRLNDGKDLVVLEDWNNGREGKILKRAHAAACGPFGTVLGPEANALHRDHFHFDTARYRSGAYCR</sequence>
<dbReference type="OrthoDB" id="9809788at2"/>
<evidence type="ECO:0000313" key="6">
    <source>
        <dbReference type="Proteomes" id="UP000231702"/>
    </source>
</evidence>
<dbReference type="EMBL" id="PGTD01000016">
    <property type="protein sequence ID" value="PJE28974.1"/>
    <property type="molecule type" value="Genomic_DNA"/>
</dbReference>
<organism evidence="4 5">
    <name type="scientific">Pseudooceanicola antarcticus</name>
    <dbReference type="NCBI Taxonomy" id="1247613"/>
    <lineage>
        <taxon>Bacteria</taxon>
        <taxon>Pseudomonadati</taxon>
        <taxon>Pseudomonadota</taxon>
        <taxon>Alphaproteobacteria</taxon>
        <taxon>Rhodobacterales</taxon>
        <taxon>Paracoccaceae</taxon>
        <taxon>Pseudooceanicola</taxon>
    </lineage>
</organism>
<dbReference type="RefSeq" id="WP_097144936.1">
    <property type="nucleotide sequence ID" value="NZ_OBEA01000002.1"/>
</dbReference>
<evidence type="ECO:0000313" key="4">
    <source>
        <dbReference type="EMBL" id="SNY47417.1"/>
    </source>
</evidence>
<feature type="signal peptide" evidence="1">
    <location>
        <begin position="1"/>
        <end position="21"/>
    </location>
</feature>
<protein>
    <submittedName>
        <fullName evidence="4">Uncharacterized conserved protein</fullName>
    </submittedName>
</protein>
<keyword evidence="1" id="KW-0732">Signal</keyword>
<feature type="chain" id="PRO_5012718597" evidence="1">
    <location>
        <begin position="22"/>
        <end position="298"/>
    </location>
</feature>
<accession>A0A285II01</accession>
<dbReference type="InterPro" id="IPR009683">
    <property type="entry name" value="Extensin-like_C"/>
</dbReference>
<name>A0A285II01_9RHOB</name>
<dbReference type="Pfam" id="PF06904">
    <property type="entry name" value="Extensin-like_C"/>
    <property type="match status" value="1"/>
</dbReference>
<gene>
    <name evidence="3" type="ORF">CVM39_11000</name>
    <name evidence="4" type="ORF">SAMN06297129_1167</name>
</gene>
<dbReference type="AlphaFoldDB" id="A0A285II01"/>
<reference evidence="3 6" key="2">
    <citation type="journal article" date="2018" name="Int. J. Syst. Evol. Microbiol.">
        <title>Pseudooceanicola lipolyticus sp. nov., a marine alphaproteobacterium, reclassification of Oceanicola flagellatus as Pseudooceanicola flagellatus comb. nov. and emended description of the genus Pseudooceanicola.</title>
        <authorList>
            <person name="Huang M.-M."/>
            <person name="Guo L.-L."/>
            <person name="Wu Y.-H."/>
            <person name="Lai Q.-L."/>
            <person name="Shao Z.-Z."/>
            <person name="Wang C.-S."/>
            <person name="Wu M."/>
            <person name="Xu X.-W."/>
        </authorList>
    </citation>
    <scope>NUCLEOTIDE SEQUENCE [LARGE SCALE GENOMIC DNA]</scope>
    <source>
        <strain evidence="3 6">Ar-45</strain>
    </source>
</reference>
<dbReference type="Proteomes" id="UP000231655">
    <property type="component" value="Unassembled WGS sequence"/>
</dbReference>
<evidence type="ECO:0000313" key="5">
    <source>
        <dbReference type="Proteomes" id="UP000231655"/>
    </source>
</evidence>
<evidence type="ECO:0000259" key="2">
    <source>
        <dbReference type="Pfam" id="PF06904"/>
    </source>
</evidence>
<evidence type="ECO:0000313" key="3">
    <source>
        <dbReference type="EMBL" id="PJE28974.1"/>
    </source>
</evidence>
<reference evidence="4 5" key="1">
    <citation type="submission" date="2017-09" db="EMBL/GenBank/DDBJ databases">
        <authorList>
            <person name="Ehlers B."/>
            <person name="Leendertz F.H."/>
        </authorList>
    </citation>
    <scope>NUCLEOTIDE SEQUENCE [LARGE SCALE GENOMIC DNA]</scope>
    <source>
        <strain evidence="4 5">CGMCC 1.12662</strain>
    </source>
</reference>
<evidence type="ECO:0000256" key="1">
    <source>
        <dbReference type="SAM" id="SignalP"/>
    </source>
</evidence>
<proteinExistence type="predicted"/>
<feature type="domain" description="Extensin-like C-terminal" evidence="2">
    <location>
        <begin position="144"/>
        <end position="298"/>
    </location>
</feature>
<dbReference type="Proteomes" id="UP000231702">
    <property type="component" value="Unassembled WGS sequence"/>
</dbReference>